<dbReference type="Pfam" id="PF13549">
    <property type="entry name" value="ATP-grasp_5"/>
    <property type="match status" value="1"/>
</dbReference>
<dbReference type="InterPro" id="IPR032875">
    <property type="entry name" value="Succ_CoA_lig_flav_dom"/>
</dbReference>
<dbReference type="AlphaFoldDB" id="A0A1W6YMD7"/>
<keyword evidence="7" id="KW-1185">Reference proteome</keyword>
<dbReference type="InterPro" id="IPR016102">
    <property type="entry name" value="Succinyl-CoA_synth-like"/>
</dbReference>
<dbReference type="Pfam" id="PF13380">
    <property type="entry name" value="CoA_binding_2"/>
    <property type="match status" value="1"/>
</dbReference>
<dbReference type="Gene3D" id="3.40.50.720">
    <property type="entry name" value="NAD(P)-binding Rossmann-like Domain"/>
    <property type="match status" value="1"/>
</dbReference>
<evidence type="ECO:0000256" key="3">
    <source>
        <dbReference type="ARBA" id="ARBA00022840"/>
    </source>
</evidence>
<gene>
    <name evidence="6" type="ORF">CAL12_16595</name>
</gene>
<dbReference type="Gene3D" id="3.30.470.20">
    <property type="entry name" value="ATP-grasp fold, B domain"/>
    <property type="match status" value="1"/>
</dbReference>
<sequence>MNDRATAPPIVDLSPLLTPASIAIIGASTDPNKIGAKPLKFLRKYGYRGAIHPVNPRGGVVDGLTCHTSVAEIDGPVDCAIVVTTAAHVLPALRDCASKGVRAAVVISAGFAETGAQGMAAQAEMREIAAAGLRILGPNNQGTVNLGTATVVGFNPLLEALDGFRSGTIGLVSQSSGVGFGLMGLGLERGMGFAHLLTTGNEADLTFADCGLALLEREEVRVIAGAIEGIRDPATLRRLARRSHELRKPVVILKGATSKAGMRAAASHTGALAGHGAVFSAFCRQEGLIEADSVDALLDYAQAFASPRSRKIGTRTVAITGTGGTAVLMADALEREQFDLPSPGAAALEKLRATLPDIASLANPIDMTTANLGNRALFTDTAHIVGAEGSYDTLIAVVGPAVAQSGVDYARQIVASANYLPSTVVTWTAPDGPGQDLLRESGILVIPSPQRLAAAMSALRRFNEYGAHRSAAAAALPDASTERRRKARDFLSQVATRQLAEHQARTLCAIWDLPFPRQTLAHDIDTAEAAAREIGFPVALKLQSAQIGHKTEIGGVVLNLKDADSVRAAAERLLNTAGLADDVKVDGVLVQELVSGAGEVIVGGVKDPELGMAIMAGPGGTLAEVMQDVSFRLAPFDAREAECLCNETRLAALVHGVRGRPAWDSPALYRTIERIALMASELEDLVDEIDFNPLIVRRDGEGVVIVDALVVKI</sequence>
<dbReference type="InterPro" id="IPR003781">
    <property type="entry name" value="CoA-bd"/>
</dbReference>
<comment type="similarity">
    <text evidence="4">In the N-terminal section; belongs to the acetate CoA ligase alpha subunit family.</text>
</comment>
<keyword evidence="3" id="KW-0067">ATP-binding</keyword>
<dbReference type="Gene3D" id="3.30.1490.20">
    <property type="entry name" value="ATP-grasp fold, A domain"/>
    <property type="match status" value="1"/>
</dbReference>
<dbReference type="RefSeq" id="WP_086065650.1">
    <property type="nucleotide sequence ID" value="NZ_CP021108.1"/>
</dbReference>
<dbReference type="InterPro" id="IPR051538">
    <property type="entry name" value="Acyl-CoA_Synth/Transferase"/>
</dbReference>
<keyword evidence="1" id="KW-0436">Ligase</keyword>
<dbReference type="InterPro" id="IPR036291">
    <property type="entry name" value="NAD(P)-bd_dom_sf"/>
</dbReference>
<dbReference type="EMBL" id="CP021108">
    <property type="protein sequence ID" value="ARP82276.1"/>
    <property type="molecule type" value="Genomic_DNA"/>
</dbReference>
<dbReference type="Pfam" id="PF13607">
    <property type="entry name" value="Succ_CoA_lig"/>
    <property type="match status" value="1"/>
</dbReference>
<dbReference type="Gene3D" id="3.40.50.261">
    <property type="entry name" value="Succinyl-CoA synthetase domains"/>
    <property type="match status" value="2"/>
</dbReference>
<name>A0A1W6YMD7_9BORD</name>
<dbReference type="OrthoDB" id="8664175at2"/>
<evidence type="ECO:0000256" key="2">
    <source>
        <dbReference type="ARBA" id="ARBA00022741"/>
    </source>
</evidence>
<evidence type="ECO:0000256" key="4">
    <source>
        <dbReference type="ARBA" id="ARBA00060888"/>
    </source>
</evidence>
<evidence type="ECO:0000256" key="1">
    <source>
        <dbReference type="ARBA" id="ARBA00022598"/>
    </source>
</evidence>
<organism evidence="6 7">
    <name type="scientific">Bordetella genomosp. 8</name>
    <dbReference type="NCBI Taxonomy" id="1416806"/>
    <lineage>
        <taxon>Bacteria</taxon>
        <taxon>Pseudomonadati</taxon>
        <taxon>Pseudomonadota</taxon>
        <taxon>Betaproteobacteria</taxon>
        <taxon>Burkholderiales</taxon>
        <taxon>Alcaligenaceae</taxon>
        <taxon>Bordetella</taxon>
    </lineage>
</organism>
<keyword evidence="2" id="KW-0547">Nucleotide-binding</keyword>
<dbReference type="SUPFAM" id="SSF51735">
    <property type="entry name" value="NAD(P)-binding Rossmann-fold domains"/>
    <property type="match status" value="1"/>
</dbReference>
<evidence type="ECO:0000313" key="7">
    <source>
        <dbReference type="Proteomes" id="UP000194151"/>
    </source>
</evidence>
<dbReference type="GO" id="GO:0005524">
    <property type="term" value="F:ATP binding"/>
    <property type="evidence" value="ECO:0007669"/>
    <property type="project" value="UniProtKB-KW"/>
</dbReference>
<dbReference type="SMART" id="SM00881">
    <property type="entry name" value="CoA_binding"/>
    <property type="match status" value="1"/>
</dbReference>
<dbReference type="KEGG" id="bgv:CAL12_16595"/>
<proteinExistence type="inferred from homology"/>
<dbReference type="GO" id="GO:0016874">
    <property type="term" value="F:ligase activity"/>
    <property type="evidence" value="ECO:0007669"/>
    <property type="project" value="UniProtKB-KW"/>
</dbReference>
<reference evidence="6 7" key="1">
    <citation type="submission" date="2017-05" db="EMBL/GenBank/DDBJ databases">
        <title>Complete and WGS of Bordetella genogroups.</title>
        <authorList>
            <person name="Spilker T."/>
            <person name="LiPuma J."/>
        </authorList>
    </citation>
    <scope>NUCLEOTIDE SEQUENCE [LARGE SCALE GENOMIC DNA]</scope>
    <source>
        <strain evidence="6 7">AU19157</strain>
    </source>
</reference>
<accession>A0A1W6YMD7</accession>
<dbReference type="SUPFAM" id="SSF56059">
    <property type="entry name" value="Glutathione synthetase ATP-binding domain-like"/>
    <property type="match status" value="1"/>
</dbReference>
<protein>
    <recommendedName>
        <fullName evidence="5">CoA-binding domain-containing protein</fullName>
    </recommendedName>
</protein>
<evidence type="ECO:0000313" key="6">
    <source>
        <dbReference type="EMBL" id="ARP82276.1"/>
    </source>
</evidence>
<dbReference type="FunFam" id="3.30.1490.20:FF:000020">
    <property type="entry name" value="Protein lysine acetyltransferase"/>
    <property type="match status" value="1"/>
</dbReference>
<dbReference type="STRING" id="1416806.CAL12_16595"/>
<dbReference type="PANTHER" id="PTHR43334">
    <property type="entry name" value="ACETATE--COA LIGASE [ADP-FORMING]"/>
    <property type="match status" value="1"/>
</dbReference>
<feature type="domain" description="CoA-binding" evidence="5">
    <location>
        <begin position="16"/>
        <end position="111"/>
    </location>
</feature>
<dbReference type="SUPFAM" id="SSF52210">
    <property type="entry name" value="Succinyl-CoA synthetase domains"/>
    <property type="match status" value="2"/>
</dbReference>
<dbReference type="InterPro" id="IPR013815">
    <property type="entry name" value="ATP_grasp_subdomain_1"/>
</dbReference>
<evidence type="ECO:0000259" key="5">
    <source>
        <dbReference type="SMART" id="SM00881"/>
    </source>
</evidence>
<dbReference type="Proteomes" id="UP000194151">
    <property type="component" value="Chromosome"/>
</dbReference>
<dbReference type="PANTHER" id="PTHR43334:SF1">
    <property type="entry name" value="3-HYDROXYPROPIONATE--COA LIGASE [ADP-FORMING]"/>
    <property type="match status" value="1"/>
</dbReference>